<dbReference type="PANTHER" id="PTHR31352">
    <property type="entry name" value="BETA-AMYLASE 1, CHLOROPLASTIC"/>
    <property type="match status" value="1"/>
</dbReference>
<reference evidence="5" key="1">
    <citation type="journal article" date="2017" name="Nature">
        <title>The sunflower genome provides insights into oil metabolism, flowering and Asterid evolution.</title>
        <authorList>
            <person name="Badouin H."/>
            <person name="Gouzy J."/>
            <person name="Grassa C.J."/>
            <person name="Murat F."/>
            <person name="Staton S.E."/>
            <person name="Cottret L."/>
            <person name="Lelandais-Briere C."/>
            <person name="Owens G.L."/>
            <person name="Carrere S."/>
            <person name="Mayjonade B."/>
            <person name="Legrand L."/>
            <person name="Gill N."/>
            <person name="Kane N.C."/>
            <person name="Bowers J.E."/>
            <person name="Hubner S."/>
            <person name="Bellec A."/>
            <person name="Berard A."/>
            <person name="Berges H."/>
            <person name="Blanchet N."/>
            <person name="Boniface M.C."/>
            <person name="Brunel D."/>
            <person name="Catrice O."/>
            <person name="Chaidir N."/>
            <person name="Claudel C."/>
            <person name="Donnadieu C."/>
            <person name="Faraut T."/>
            <person name="Fievet G."/>
            <person name="Helmstetter N."/>
            <person name="King M."/>
            <person name="Knapp S.J."/>
            <person name="Lai Z."/>
            <person name="Le Paslier M.C."/>
            <person name="Lippi Y."/>
            <person name="Lorenzon L."/>
            <person name="Mandel J.R."/>
            <person name="Marage G."/>
            <person name="Marchand G."/>
            <person name="Marquand E."/>
            <person name="Bret-Mestries E."/>
            <person name="Morien E."/>
            <person name="Nambeesan S."/>
            <person name="Nguyen T."/>
            <person name="Pegot-Espagnet P."/>
            <person name="Pouilly N."/>
            <person name="Raftis F."/>
            <person name="Sallet E."/>
            <person name="Schiex T."/>
            <person name="Thomas J."/>
            <person name="Vandecasteele C."/>
            <person name="Vares D."/>
            <person name="Vear F."/>
            <person name="Vautrin S."/>
            <person name="Crespi M."/>
            <person name="Mangin B."/>
            <person name="Burke J.M."/>
            <person name="Salse J."/>
            <person name="Munos S."/>
            <person name="Vincourt P."/>
            <person name="Rieseberg L.H."/>
            <person name="Langlade N.B."/>
        </authorList>
    </citation>
    <scope>NUCLEOTIDE SEQUENCE</scope>
    <source>
        <tissue evidence="5">Leaves</tissue>
    </source>
</reference>
<dbReference type="InterPro" id="IPR017853">
    <property type="entry name" value="GH"/>
</dbReference>
<proteinExistence type="inferred from homology"/>
<accession>A0A9K3DPY7</accession>
<reference evidence="5" key="2">
    <citation type="submission" date="2020-06" db="EMBL/GenBank/DDBJ databases">
        <title>Helianthus annuus Genome sequencing and assembly Release 2.</title>
        <authorList>
            <person name="Gouzy J."/>
            <person name="Langlade N."/>
            <person name="Munos S."/>
        </authorList>
    </citation>
    <scope>NUCLEOTIDE SEQUENCE</scope>
    <source>
        <tissue evidence="5">Leaves</tissue>
    </source>
</reference>
<keyword evidence="2 4" id="KW-0119">Carbohydrate metabolism</keyword>
<evidence type="ECO:0000313" key="6">
    <source>
        <dbReference type="Proteomes" id="UP000215914"/>
    </source>
</evidence>
<evidence type="ECO:0000256" key="3">
    <source>
        <dbReference type="ARBA" id="ARBA00023326"/>
    </source>
</evidence>
<comment type="caution">
    <text evidence="5">The sequence shown here is derived from an EMBL/GenBank/DDBJ whole genome shotgun (WGS) entry which is preliminary data.</text>
</comment>
<comment type="catalytic activity">
    <reaction evidence="4">
        <text>Hydrolysis of (1-&gt;4)-alpha-D-glucosidic linkages in polysaccharides so as to remove successive maltose units from the non-reducing ends of the chains.</text>
        <dbReference type="EC" id="3.2.1.2"/>
    </reaction>
</comment>
<evidence type="ECO:0000256" key="2">
    <source>
        <dbReference type="ARBA" id="ARBA00023277"/>
    </source>
</evidence>
<dbReference type="Gramene" id="mRNA:HanXRQr2_Chr16g0725201">
    <property type="protein sequence ID" value="CDS:HanXRQr2_Chr16g0725201.1"/>
    <property type="gene ID" value="HanXRQr2_Chr16g0725201"/>
</dbReference>
<evidence type="ECO:0000313" key="5">
    <source>
        <dbReference type="EMBL" id="KAF5758076.1"/>
    </source>
</evidence>
<protein>
    <recommendedName>
        <fullName evidence="4">Beta-amylase</fullName>
        <ecNumber evidence="4">3.2.1.2</ecNumber>
    </recommendedName>
</protein>
<sequence>MLVRHGTAFYFTCIQIQDHEQPQDAQCAPKKLVQQVTLATREDQVALALKGENALPRYDDYAH</sequence>
<dbReference type="Proteomes" id="UP000215914">
    <property type="component" value="Unassembled WGS sequence"/>
</dbReference>
<evidence type="ECO:0000256" key="1">
    <source>
        <dbReference type="ARBA" id="ARBA00005652"/>
    </source>
</evidence>
<organism evidence="5 6">
    <name type="scientific">Helianthus annuus</name>
    <name type="common">Common sunflower</name>
    <dbReference type="NCBI Taxonomy" id="4232"/>
    <lineage>
        <taxon>Eukaryota</taxon>
        <taxon>Viridiplantae</taxon>
        <taxon>Streptophyta</taxon>
        <taxon>Embryophyta</taxon>
        <taxon>Tracheophyta</taxon>
        <taxon>Spermatophyta</taxon>
        <taxon>Magnoliopsida</taxon>
        <taxon>eudicotyledons</taxon>
        <taxon>Gunneridae</taxon>
        <taxon>Pentapetalae</taxon>
        <taxon>asterids</taxon>
        <taxon>campanulids</taxon>
        <taxon>Asterales</taxon>
        <taxon>Asteraceae</taxon>
        <taxon>Asteroideae</taxon>
        <taxon>Heliantheae alliance</taxon>
        <taxon>Heliantheae</taxon>
        <taxon>Helianthus</taxon>
    </lineage>
</organism>
<dbReference type="EC" id="3.2.1.2" evidence="4"/>
<comment type="similarity">
    <text evidence="1 4">Belongs to the glycosyl hydrolase 14 family.</text>
</comment>
<dbReference type="GO" id="GO:0016161">
    <property type="term" value="F:beta-amylase activity"/>
    <property type="evidence" value="ECO:0007669"/>
    <property type="project" value="UniProtKB-EC"/>
</dbReference>
<dbReference type="Gene3D" id="3.20.20.80">
    <property type="entry name" value="Glycosidases"/>
    <property type="match status" value="1"/>
</dbReference>
<dbReference type="GO" id="GO:0000272">
    <property type="term" value="P:polysaccharide catabolic process"/>
    <property type="evidence" value="ECO:0007669"/>
    <property type="project" value="UniProtKB-KW"/>
</dbReference>
<dbReference type="PANTHER" id="PTHR31352:SF31">
    <property type="entry name" value="BETA-AMYLASE 1, CHLOROPLASTIC"/>
    <property type="match status" value="1"/>
</dbReference>
<dbReference type="AlphaFoldDB" id="A0A9K3DPY7"/>
<evidence type="ECO:0000256" key="4">
    <source>
        <dbReference type="RuleBase" id="RU000509"/>
    </source>
</evidence>
<keyword evidence="6" id="KW-1185">Reference proteome</keyword>
<dbReference type="Pfam" id="PF01373">
    <property type="entry name" value="Glyco_hydro_14"/>
    <property type="match status" value="1"/>
</dbReference>
<dbReference type="EMBL" id="MNCJ02000331">
    <property type="protein sequence ID" value="KAF5758076.1"/>
    <property type="molecule type" value="Genomic_DNA"/>
</dbReference>
<keyword evidence="3 4" id="KW-0624">Polysaccharide degradation</keyword>
<keyword evidence="4 5" id="KW-0326">Glycosidase</keyword>
<dbReference type="SUPFAM" id="SSF51445">
    <property type="entry name" value="(Trans)glycosidases"/>
    <property type="match status" value="1"/>
</dbReference>
<name>A0A9K3DPY7_HELAN</name>
<dbReference type="InterPro" id="IPR001554">
    <property type="entry name" value="Glyco_hydro_14"/>
</dbReference>
<gene>
    <name evidence="5" type="ORF">HanXRQr2_Chr16g0725201</name>
</gene>
<keyword evidence="4 5" id="KW-0378">Hydrolase</keyword>